<name>A0A1T5LLU5_9FIRM</name>
<evidence type="ECO:0000256" key="1">
    <source>
        <dbReference type="ARBA" id="ARBA00023002"/>
    </source>
</evidence>
<dbReference type="EMBL" id="FUZT01000007">
    <property type="protein sequence ID" value="SKC76775.1"/>
    <property type="molecule type" value="Genomic_DNA"/>
</dbReference>
<evidence type="ECO:0000313" key="3">
    <source>
        <dbReference type="EMBL" id="SKC76775.1"/>
    </source>
</evidence>
<dbReference type="PANTHER" id="PTHR42947">
    <property type="entry name" value="COB--COM HETERODISULFIDE REDUCTASE SUBUNIT B 1"/>
    <property type="match status" value="1"/>
</dbReference>
<keyword evidence="4" id="KW-1185">Reference proteome</keyword>
<dbReference type="Proteomes" id="UP000190285">
    <property type="component" value="Unassembled WGS sequence"/>
</dbReference>
<dbReference type="STRING" id="36842.SAMN02194393_03033"/>
<dbReference type="PANTHER" id="PTHR42947:SF1">
    <property type="entry name" value="COB--COM HETERODISULFIDE REDUCTASE SUBUNIT B 1"/>
    <property type="match status" value="1"/>
</dbReference>
<proteinExistence type="predicted"/>
<organism evidence="3 4">
    <name type="scientific">Maledivibacter halophilus</name>
    <dbReference type="NCBI Taxonomy" id="36842"/>
    <lineage>
        <taxon>Bacteria</taxon>
        <taxon>Bacillati</taxon>
        <taxon>Bacillota</taxon>
        <taxon>Clostridia</taxon>
        <taxon>Peptostreptococcales</taxon>
        <taxon>Caminicellaceae</taxon>
        <taxon>Maledivibacter</taxon>
    </lineage>
</organism>
<dbReference type="AlphaFoldDB" id="A0A1T5LLU5"/>
<dbReference type="Gene3D" id="1.20.1050.140">
    <property type="match status" value="1"/>
</dbReference>
<dbReference type="Pfam" id="PF02754">
    <property type="entry name" value="CCG"/>
    <property type="match status" value="2"/>
</dbReference>
<feature type="domain" description="Cysteine-rich" evidence="2">
    <location>
        <begin position="146"/>
        <end position="234"/>
    </location>
</feature>
<keyword evidence="1" id="KW-0560">Oxidoreductase</keyword>
<feature type="domain" description="Cysteine-rich" evidence="2">
    <location>
        <begin position="3"/>
        <end position="86"/>
    </location>
</feature>
<reference evidence="3 4" key="1">
    <citation type="submission" date="2017-02" db="EMBL/GenBank/DDBJ databases">
        <authorList>
            <person name="Peterson S.W."/>
        </authorList>
    </citation>
    <scope>NUCLEOTIDE SEQUENCE [LARGE SCALE GENOMIC DNA]</scope>
    <source>
        <strain evidence="3 4">M1</strain>
    </source>
</reference>
<evidence type="ECO:0000259" key="2">
    <source>
        <dbReference type="Pfam" id="PF02754"/>
    </source>
</evidence>
<sequence length="277" mass="31694">MLGYYPGCTVRAQKDDGFERESMAILNFFGVYAHELSQWECCGAVYPLTEDEYVPLLSSVRALQKTKEENRQGLLTLCSACYHVLKRVNYRMKNDKEAKKRVGSYLQFEYEGDTKVYHLIEALRDFIGLDKLREKTVSPLSEEKIACYYGCLFLRPKEEMGLLDPENPQLMEEIVKALGAEPVKFPYSTDCCGSYHAYQKEGISQNISERIVKSAKKVGATQIVTACPLCKHNLEDCQKKWDERDKLPINYITVPIVQALGGLEELEKEEFQNQIAN</sequence>
<dbReference type="GO" id="GO:0016491">
    <property type="term" value="F:oxidoreductase activity"/>
    <property type="evidence" value="ECO:0007669"/>
    <property type="project" value="UniProtKB-KW"/>
</dbReference>
<dbReference type="InterPro" id="IPR004017">
    <property type="entry name" value="Cys_rich_dom"/>
</dbReference>
<dbReference type="InterPro" id="IPR051278">
    <property type="entry name" value="HdrB/HdrD_reductase"/>
</dbReference>
<gene>
    <name evidence="3" type="ORF">SAMN02194393_03033</name>
</gene>
<accession>A0A1T5LLU5</accession>
<evidence type="ECO:0000313" key="4">
    <source>
        <dbReference type="Proteomes" id="UP000190285"/>
    </source>
</evidence>
<protein>
    <submittedName>
        <fullName evidence="3">Heterodisulfide reductase subunit B</fullName>
    </submittedName>
</protein>